<evidence type="ECO:0008006" key="3">
    <source>
        <dbReference type="Google" id="ProtNLM"/>
    </source>
</evidence>
<dbReference type="Proteomes" id="UP001589747">
    <property type="component" value="Unassembled WGS sequence"/>
</dbReference>
<dbReference type="RefSeq" id="WP_377501125.1">
    <property type="nucleotide sequence ID" value="NZ_JBHMDO010000047.1"/>
</dbReference>
<accession>A0ABV5L028</accession>
<evidence type="ECO:0000313" key="2">
    <source>
        <dbReference type="Proteomes" id="UP001589747"/>
    </source>
</evidence>
<name>A0ABV5L028_9BACL</name>
<dbReference type="EMBL" id="JBHMDO010000047">
    <property type="protein sequence ID" value="MFB9330176.1"/>
    <property type="molecule type" value="Genomic_DNA"/>
</dbReference>
<organism evidence="1 2">
    <name type="scientific">Paenibacillus aurantiacus</name>
    <dbReference type="NCBI Taxonomy" id="1936118"/>
    <lineage>
        <taxon>Bacteria</taxon>
        <taxon>Bacillati</taxon>
        <taxon>Bacillota</taxon>
        <taxon>Bacilli</taxon>
        <taxon>Bacillales</taxon>
        <taxon>Paenibacillaceae</taxon>
        <taxon>Paenibacillus</taxon>
    </lineage>
</organism>
<gene>
    <name evidence="1" type="ORF">ACFFSY_29890</name>
</gene>
<reference evidence="1 2" key="1">
    <citation type="submission" date="2024-09" db="EMBL/GenBank/DDBJ databases">
        <authorList>
            <person name="Sun Q."/>
            <person name="Mori K."/>
        </authorList>
    </citation>
    <scope>NUCLEOTIDE SEQUENCE [LARGE SCALE GENOMIC DNA]</scope>
    <source>
        <strain evidence="1 2">TISTR 2452</strain>
    </source>
</reference>
<evidence type="ECO:0000313" key="1">
    <source>
        <dbReference type="EMBL" id="MFB9330176.1"/>
    </source>
</evidence>
<proteinExistence type="predicted"/>
<protein>
    <recommendedName>
        <fullName evidence="3">YqzE family protein</fullName>
    </recommendedName>
</protein>
<comment type="caution">
    <text evidence="1">The sequence shown here is derived from an EMBL/GenBank/DDBJ whole genome shotgun (WGS) entry which is preliminary data.</text>
</comment>
<keyword evidence="2" id="KW-1185">Reference proteome</keyword>
<sequence>MRLHEEYMIEKLMEYAREERERMERRGFYRMWSETTKRRRKAALRTTAMHWLVRLIGIKR</sequence>